<dbReference type="PANTHER" id="PTHR15263:SF1">
    <property type="entry name" value="NF-KAPPA-B INHIBITOR-LIKE PROTEIN 1"/>
    <property type="match status" value="1"/>
</dbReference>
<keyword evidence="3" id="KW-0677">Repeat</keyword>
<name>A0A6A7BUS1_9PEZI</name>
<evidence type="ECO:0000313" key="7">
    <source>
        <dbReference type="EMBL" id="KAF2858238.1"/>
    </source>
</evidence>
<evidence type="ECO:0000256" key="1">
    <source>
        <dbReference type="ARBA" id="ARBA00004123"/>
    </source>
</evidence>
<evidence type="ECO:0000256" key="5">
    <source>
        <dbReference type="ARBA" id="ARBA00023242"/>
    </source>
</evidence>
<feature type="region of interest" description="Disordered" evidence="6">
    <location>
        <begin position="1"/>
        <end position="49"/>
    </location>
</feature>
<keyword evidence="5" id="KW-0539">Nucleus</keyword>
<gene>
    <name evidence="7" type="ORF">K470DRAFT_136307</name>
</gene>
<dbReference type="AlphaFoldDB" id="A0A6A7BUS1"/>
<keyword evidence="2" id="KW-0597">Phosphoprotein</keyword>
<sequence length="250" mass="30512">MTNPKLTRIRFKSRSGIKKKRKTHPDQQSKQRIPSEEPRQVHPYPRADVEQTCCEEKEAFRSSMEDAATCREAALYWEGVYGFPIHCHMDMDVEEVMEELWVRLHPEVLVERIREERKNREDREDRKDREDREDREREKREKRNVVGVRDSSEEEDYREAWREYLDKWARHSVEDDYIPCWPVIRQSMPVRAHDVEAFMRHAPRLKVERVRWHPDRMQRYFRGRLDEETTKQVTAVFQVVDSLFQEQRVS</sequence>
<accession>A0A6A7BUS1</accession>
<dbReference type="OrthoDB" id="412109at2759"/>
<comment type="subcellular location">
    <subcellularLocation>
        <location evidence="1">Nucleus</location>
    </subcellularLocation>
</comment>
<dbReference type="PANTHER" id="PTHR15263">
    <property type="entry name" value="I-KAPPA-B-LIKE PROTEIN IKBL"/>
    <property type="match status" value="1"/>
</dbReference>
<dbReference type="Proteomes" id="UP000799421">
    <property type="component" value="Unassembled WGS sequence"/>
</dbReference>
<dbReference type="InterPro" id="IPR038753">
    <property type="entry name" value="NFKBIL1"/>
</dbReference>
<evidence type="ECO:0000256" key="6">
    <source>
        <dbReference type="SAM" id="MobiDB-lite"/>
    </source>
</evidence>
<feature type="compositionally biased region" description="Basic and acidic residues" evidence="6">
    <location>
        <begin position="117"/>
        <end position="144"/>
    </location>
</feature>
<feature type="compositionally biased region" description="Basic and acidic residues" evidence="6">
    <location>
        <begin position="24"/>
        <end position="49"/>
    </location>
</feature>
<organism evidence="7 8">
    <name type="scientific">Piedraia hortae CBS 480.64</name>
    <dbReference type="NCBI Taxonomy" id="1314780"/>
    <lineage>
        <taxon>Eukaryota</taxon>
        <taxon>Fungi</taxon>
        <taxon>Dikarya</taxon>
        <taxon>Ascomycota</taxon>
        <taxon>Pezizomycotina</taxon>
        <taxon>Dothideomycetes</taxon>
        <taxon>Dothideomycetidae</taxon>
        <taxon>Capnodiales</taxon>
        <taxon>Piedraiaceae</taxon>
        <taxon>Piedraia</taxon>
    </lineage>
</organism>
<feature type="region of interest" description="Disordered" evidence="6">
    <location>
        <begin position="117"/>
        <end position="149"/>
    </location>
</feature>
<keyword evidence="8" id="KW-1185">Reference proteome</keyword>
<proteinExistence type="predicted"/>
<keyword evidence="4" id="KW-0040">ANK repeat</keyword>
<evidence type="ECO:0000313" key="8">
    <source>
        <dbReference type="Proteomes" id="UP000799421"/>
    </source>
</evidence>
<reference evidence="7" key="1">
    <citation type="journal article" date="2020" name="Stud. Mycol.">
        <title>101 Dothideomycetes genomes: a test case for predicting lifestyles and emergence of pathogens.</title>
        <authorList>
            <person name="Haridas S."/>
            <person name="Albert R."/>
            <person name="Binder M."/>
            <person name="Bloem J."/>
            <person name="Labutti K."/>
            <person name="Salamov A."/>
            <person name="Andreopoulos B."/>
            <person name="Baker S."/>
            <person name="Barry K."/>
            <person name="Bills G."/>
            <person name="Bluhm B."/>
            <person name="Cannon C."/>
            <person name="Castanera R."/>
            <person name="Culley D."/>
            <person name="Daum C."/>
            <person name="Ezra D."/>
            <person name="Gonzalez J."/>
            <person name="Henrissat B."/>
            <person name="Kuo A."/>
            <person name="Liang C."/>
            <person name="Lipzen A."/>
            <person name="Lutzoni F."/>
            <person name="Magnuson J."/>
            <person name="Mondo S."/>
            <person name="Nolan M."/>
            <person name="Ohm R."/>
            <person name="Pangilinan J."/>
            <person name="Park H.-J."/>
            <person name="Ramirez L."/>
            <person name="Alfaro M."/>
            <person name="Sun H."/>
            <person name="Tritt A."/>
            <person name="Yoshinaga Y."/>
            <person name="Zwiers L.-H."/>
            <person name="Turgeon B."/>
            <person name="Goodwin S."/>
            <person name="Spatafora J."/>
            <person name="Crous P."/>
            <person name="Grigoriev I."/>
        </authorList>
    </citation>
    <scope>NUCLEOTIDE SEQUENCE</scope>
    <source>
        <strain evidence="7">CBS 480.64</strain>
    </source>
</reference>
<evidence type="ECO:0000256" key="4">
    <source>
        <dbReference type="ARBA" id="ARBA00023043"/>
    </source>
</evidence>
<dbReference type="GO" id="GO:0005634">
    <property type="term" value="C:nucleus"/>
    <property type="evidence" value="ECO:0007669"/>
    <property type="project" value="UniProtKB-SubCell"/>
</dbReference>
<feature type="compositionally biased region" description="Basic residues" evidence="6">
    <location>
        <begin position="7"/>
        <end position="23"/>
    </location>
</feature>
<evidence type="ECO:0000256" key="2">
    <source>
        <dbReference type="ARBA" id="ARBA00022553"/>
    </source>
</evidence>
<evidence type="ECO:0000256" key="3">
    <source>
        <dbReference type="ARBA" id="ARBA00022737"/>
    </source>
</evidence>
<dbReference type="EMBL" id="MU006014">
    <property type="protein sequence ID" value="KAF2858238.1"/>
    <property type="molecule type" value="Genomic_DNA"/>
</dbReference>
<dbReference type="GO" id="GO:0043124">
    <property type="term" value="P:negative regulation of canonical NF-kappaB signal transduction"/>
    <property type="evidence" value="ECO:0007669"/>
    <property type="project" value="InterPro"/>
</dbReference>
<protein>
    <submittedName>
        <fullName evidence="7">Uncharacterized protein</fullName>
    </submittedName>
</protein>